<dbReference type="EMBL" id="JAIWYP010000008">
    <property type="protein sequence ID" value="KAH3782097.1"/>
    <property type="molecule type" value="Genomic_DNA"/>
</dbReference>
<name>A0A9D4EKQ2_DREPO</name>
<sequence>MAQPSKTTLTEKSGHAGGGFLLQHIVIRHAVAQRDTKYASKESNRESDKPVVLGCIQGRGFKGIQKSAYHPCLEHSYFCVCS</sequence>
<reference evidence="1" key="2">
    <citation type="submission" date="2020-11" db="EMBL/GenBank/DDBJ databases">
        <authorList>
            <person name="McCartney M.A."/>
            <person name="Auch B."/>
            <person name="Kono T."/>
            <person name="Mallez S."/>
            <person name="Becker A."/>
            <person name="Gohl D.M."/>
            <person name="Silverstein K.A.T."/>
            <person name="Koren S."/>
            <person name="Bechman K.B."/>
            <person name="Herman A."/>
            <person name="Abrahante J.E."/>
            <person name="Garbe J."/>
        </authorList>
    </citation>
    <scope>NUCLEOTIDE SEQUENCE</scope>
    <source>
        <strain evidence="1">Duluth1</strain>
        <tissue evidence="1">Whole animal</tissue>
    </source>
</reference>
<evidence type="ECO:0000313" key="1">
    <source>
        <dbReference type="EMBL" id="KAH3782097.1"/>
    </source>
</evidence>
<keyword evidence="2" id="KW-1185">Reference proteome</keyword>
<protein>
    <submittedName>
        <fullName evidence="1">Uncharacterized protein</fullName>
    </submittedName>
</protein>
<comment type="caution">
    <text evidence="1">The sequence shown here is derived from an EMBL/GenBank/DDBJ whole genome shotgun (WGS) entry which is preliminary data.</text>
</comment>
<dbReference type="AlphaFoldDB" id="A0A9D4EKQ2"/>
<proteinExistence type="predicted"/>
<evidence type="ECO:0000313" key="2">
    <source>
        <dbReference type="Proteomes" id="UP000828390"/>
    </source>
</evidence>
<dbReference type="Proteomes" id="UP000828390">
    <property type="component" value="Unassembled WGS sequence"/>
</dbReference>
<organism evidence="1 2">
    <name type="scientific">Dreissena polymorpha</name>
    <name type="common">Zebra mussel</name>
    <name type="synonym">Mytilus polymorpha</name>
    <dbReference type="NCBI Taxonomy" id="45954"/>
    <lineage>
        <taxon>Eukaryota</taxon>
        <taxon>Metazoa</taxon>
        <taxon>Spiralia</taxon>
        <taxon>Lophotrochozoa</taxon>
        <taxon>Mollusca</taxon>
        <taxon>Bivalvia</taxon>
        <taxon>Autobranchia</taxon>
        <taxon>Heteroconchia</taxon>
        <taxon>Euheterodonta</taxon>
        <taxon>Imparidentia</taxon>
        <taxon>Neoheterodontei</taxon>
        <taxon>Myida</taxon>
        <taxon>Dreissenoidea</taxon>
        <taxon>Dreissenidae</taxon>
        <taxon>Dreissena</taxon>
    </lineage>
</organism>
<gene>
    <name evidence="1" type="ORF">DPMN_160008</name>
</gene>
<reference evidence="1" key="1">
    <citation type="journal article" date="2019" name="bioRxiv">
        <title>The Genome of the Zebra Mussel, Dreissena polymorpha: A Resource for Invasive Species Research.</title>
        <authorList>
            <person name="McCartney M.A."/>
            <person name="Auch B."/>
            <person name="Kono T."/>
            <person name="Mallez S."/>
            <person name="Zhang Y."/>
            <person name="Obille A."/>
            <person name="Becker A."/>
            <person name="Abrahante J.E."/>
            <person name="Garbe J."/>
            <person name="Badalamenti J.P."/>
            <person name="Herman A."/>
            <person name="Mangelson H."/>
            <person name="Liachko I."/>
            <person name="Sullivan S."/>
            <person name="Sone E.D."/>
            <person name="Koren S."/>
            <person name="Silverstein K.A.T."/>
            <person name="Beckman K.B."/>
            <person name="Gohl D.M."/>
        </authorList>
    </citation>
    <scope>NUCLEOTIDE SEQUENCE</scope>
    <source>
        <strain evidence="1">Duluth1</strain>
        <tissue evidence="1">Whole animal</tissue>
    </source>
</reference>
<accession>A0A9D4EKQ2</accession>